<dbReference type="GO" id="GO:0005829">
    <property type="term" value="C:cytosol"/>
    <property type="evidence" value="ECO:0007669"/>
    <property type="project" value="TreeGrafter"/>
</dbReference>
<comment type="function">
    <text evidence="1">NodD regulates the expression of the nodABCFE genes which encode other nodulation proteins. NodD is also a negative regulator of its own expression. Binds flavonoids as inducers.</text>
</comment>
<evidence type="ECO:0000313" key="7">
    <source>
        <dbReference type="EMBL" id="TWB06289.1"/>
    </source>
</evidence>
<accession>A0A560EAB3</accession>
<comment type="similarity">
    <text evidence="2">Belongs to the LysR transcriptional regulatory family.</text>
</comment>
<gene>
    <name evidence="7" type="ORF">FBZ96_10198</name>
</gene>
<dbReference type="SUPFAM" id="SSF46785">
    <property type="entry name" value="Winged helix' DNA-binding domain"/>
    <property type="match status" value="1"/>
</dbReference>
<evidence type="ECO:0000256" key="2">
    <source>
        <dbReference type="ARBA" id="ARBA00009437"/>
    </source>
</evidence>
<name>A0A560EAB3_9BRAD</name>
<protein>
    <submittedName>
        <fullName evidence="7">DNA-binding transcriptional LysR family regulator</fullName>
    </submittedName>
</protein>
<dbReference type="InterPro" id="IPR050950">
    <property type="entry name" value="HTH-type_LysR_regulators"/>
</dbReference>
<evidence type="ECO:0000256" key="4">
    <source>
        <dbReference type="ARBA" id="ARBA00023125"/>
    </source>
</evidence>
<dbReference type="OrthoDB" id="8479357at2"/>
<keyword evidence="3" id="KW-0805">Transcription regulation</keyword>
<dbReference type="PRINTS" id="PR00039">
    <property type="entry name" value="HTHLYSR"/>
</dbReference>
<dbReference type="Proteomes" id="UP000319949">
    <property type="component" value="Unassembled WGS sequence"/>
</dbReference>
<dbReference type="Pfam" id="PF03466">
    <property type="entry name" value="LysR_substrate"/>
    <property type="match status" value="1"/>
</dbReference>
<dbReference type="InterPro" id="IPR036390">
    <property type="entry name" value="WH_DNA-bd_sf"/>
</dbReference>
<dbReference type="SUPFAM" id="SSF53850">
    <property type="entry name" value="Periplasmic binding protein-like II"/>
    <property type="match status" value="1"/>
</dbReference>
<sequence>MSIRQLRTLVAIADGGSFNAAAQRLYITQSAVSMQMKALEVDMRAKLFDRASRPPVLNARGWRLVDEARQIIERYDALRLLASTSTAGLTGSLRLGVIPSVATHLLPQTLSRLRADHASLRIQVQSGLSPELAFKVESKALDVAIVTELERLDPAIVFEPISKEELKVVIHNDLARGSIADLLRAHPFIRFDPAMGVGRLIDATLRERRMPVNDFMEFDSIETMVRMVKLKLGVAIIPVGLFSFGSADELRSIPFNPPVHRRIGVVARRGMIDAPTVRAVTDAFEFFATASRTAAQVRSRKKQ</sequence>
<dbReference type="GO" id="GO:0003677">
    <property type="term" value="F:DNA binding"/>
    <property type="evidence" value="ECO:0007669"/>
    <property type="project" value="UniProtKB-KW"/>
</dbReference>
<dbReference type="STRING" id="1803665.GCA_001641335_03943"/>
<dbReference type="PANTHER" id="PTHR30419">
    <property type="entry name" value="HTH-TYPE TRANSCRIPTIONAL REGULATOR YBHD"/>
    <property type="match status" value="1"/>
</dbReference>
<evidence type="ECO:0000256" key="5">
    <source>
        <dbReference type="ARBA" id="ARBA00023163"/>
    </source>
</evidence>
<dbReference type="Gene3D" id="1.10.10.10">
    <property type="entry name" value="Winged helix-like DNA-binding domain superfamily/Winged helix DNA-binding domain"/>
    <property type="match status" value="1"/>
</dbReference>
<dbReference type="EMBL" id="VITK01000001">
    <property type="protein sequence ID" value="TWB06289.1"/>
    <property type="molecule type" value="Genomic_DNA"/>
</dbReference>
<proteinExistence type="inferred from homology"/>
<evidence type="ECO:0000256" key="3">
    <source>
        <dbReference type="ARBA" id="ARBA00023015"/>
    </source>
</evidence>
<dbReference type="RefSeq" id="WP_145656317.1">
    <property type="nucleotide sequence ID" value="NZ_VITK01000001.1"/>
</dbReference>
<organism evidence="7 8">
    <name type="scientific">Bradyrhizobium stylosanthis</name>
    <dbReference type="NCBI Taxonomy" id="1803665"/>
    <lineage>
        <taxon>Bacteria</taxon>
        <taxon>Pseudomonadati</taxon>
        <taxon>Pseudomonadota</taxon>
        <taxon>Alphaproteobacteria</taxon>
        <taxon>Hyphomicrobiales</taxon>
        <taxon>Nitrobacteraceae</taxon>
        <taxon>Bradyrhizobium</taxon>
    </lineage>
</organism>
<dbReference type="PROSITE" id="PS50931">
    <property type="entry name" value="HTH_LYSR"/>
    <property type="match status" value="1"/>
</dbReference>
<dbReference type="Gene3D" id="3.40.190.10">
    <property type="entry name" value="Periplasmic binding protein-like II"/>
    <property type="match status" value="2"/>
</dbReference>
<dbReference type="Pfam" id="PF00126">
    <property type="entry name" value="HTH_1"/>
    <property type="match status" value="1"/>
</dbReference>
<dbReference type="AlphaFoldDB" id="A0A560EAB3"/>
<feature type="domain" description="HTH lysR-type" evidence="6">
    <location>
        <begin position="1"/>
        <end position="58"/>
    </location>
</feature>
<dbReference type="GO" id="GO:0003700">
    <property type="term" value="F:DNA-binding transcription factor activity"/>
    <property type="evidence" value="ECO:0007669"/>
    <property type="project" value="InterPro"/>
</dbReference>
<dbReference type="InterPro" id="IPR005119">
    <property type="entry name" value="LysR_subst-bd"/>
</dbReference>
<dbReference type="InterPro" id="IPR000847">
    <property type="entry name" value="LysR_HTH_N"/>
</dbReference>
<keyword evidence="5" id="KW-0804">Transcription</keyword>
<dbReference type="InterPro" id="IPR036388">
    <property type="entry name" value="WH-like_DNA-bd_sf"/>
</dbReference>
<keyword evidence="8" id="KW-1185">Reference proteome</keyword>
<evidence type="ECO:0000313" key="8">
    <source>
        <dbReference type="Proteomes" id="UP000319949"/>
    </source>
</evidence>
<keyword evidence="4 7" id="KW-0238">DNA-binding</keyword>
<evidence type="ECO:0000256" key="1">
    <source>
        <dbReference type="ARBA" id="ARBA00003502"/>
    </source>
</evidence>
<reference evidence="7 8" key="1">
    <citation type="submission" date="2019-06" db="EMBL/GenBank/DDBJ databases">
        <title>Genomic Encyclopedia of Type Strains, Phase IV (KMG-V): Genome sequencing to study the core and pangenomes of soil and plant-associated prokaryotes.</title>
        <authorList>
            <person name="Whitman W."/>
        </authorList>
    </citation>
    <scope>NUCLEOTIDE SEQUENCE [LARGE SCALE GENOMIC DNA]</scope>
    <source>
        <strain evidence="7 8">BR 510</strain>
    </source>
</reference>
<comment type="caution">
    <text evidence="7">The sequence shown here is derived from an EMBL/GenBank/DDBJ whole genome shotgun (WGS) entry which is preliminary data.</text>
</comment>
<evidence type="ECO:0000259" key="6">
    <source>
        <dbReference type="PROSITE" id="PS50931"/>
    </source>
</evidence>